<dbReference type="Pfam" id="PF00501">
    <property type="entry name" value="AMP-binding"/>
    <property type="match status" value="1"/>
</dbReference>
<proteinExistence type="predicted"/>
<protein>
    <submittedName>
        <fullName evidence="3">Long-chain fatty acid--CoA ligase</fullName>
    </submittedName>
</protein>
<gene>
    <name evidence="3" type="ORF">EO081_03705</name>
</gene>
<dbReference type="InterPro" id="IPR000873">
    <property type="entry name" value="AMP-dep_synth/lig_dom"/>
</dbReference>
<dbReference type="EMBL" id="SDPT01000001">
    <property type="protein sequence ID" value="RXZ34774.1"/>
    <property type="molecule type" value="Genomic_DNA"/>
</dbReference>
<dbReference type="GO" id="GO:0016878">
    <property type="term" value="F:acid-thiol ligase activity"/>
    <property type="evidence" value="ECO:0007669"/>
    <property type="project" value="UniProtKB-ARBA"/>
</dbReference>
<organism evidence="3 4">
    <name type="scientific">Sphingomonas desiccabilis</name>
    <dbReference type="NCBI Taxonomy" id="429134"/>
    <lineage>
        <taxon>Bacteria</taxon>
        <taxon>Pseudomonadati</taxon>
        <taxon>Pseudomonadota</taxon>
        <taxon>Alphaproteobacteria</taxon>
        <taxon>Sphingomonadales</taxon>
        <taxon>Sphingomonadaceae</taxon>
        <taxon>Sphingomonas</taxon>
    </lineage>
</organism>
<accession>A0A4Q2IZT3</accession>
<evidence type="ECO:0000259" key="1">
    <source>
        <dbReference type="Pfam" id="PF00501"/>
    </source>
</evidence>
<keyword evidence="3" id="KW-0436">Ligase</keyword>
<dbReference type="InterPro" id="IPR025110">
    <property type="entry name" value="AMP-bd_C"/>
</dbReference>
<dbReference type="Gene3D" id="3.40.50.12780">
    <property type="entry name" value="N-terminal domain of ligase-like"/>
    <property type="match status" value="1"/>
</dbReference>
<dbReference type="PANTHER" id="PTHR43767">
    <property type="entry name" value="LONG-CHAIN-FATTY-ACID--COA LIGASE"/>
    <property type="match status" value="1"/>
</dbReference>
<evidence type="ECO:0000259" key="2">
    <source>
        <dbReference type="Pfam" id="PF13193"/>
    </source>
</evidence>
<feature type="domain" description="AMP-dependent synthetase/ligase" evidence="1">
    <location>
        <begin position="29"/>
        <end position="417"/>
    </location>
</feature>
<dbReference type="Proteomes" id="UP000292347">
    <property type="component" value="Unassembled WGS sequence"/>
</dbReference>
<evidence type="ECO:0000313" key="3">
    <source>
        <dbReference type="EMBL" id="RXZ34774.1"/>
    </source>
</evidence>
<dbReference type="Gene3D" id="3.30.300.30">
    <property type="match status" value="1"/>
</dbReference>
<dbReference type="InterPro" id="IPR020845">
    <property type="entry name" value="AMP-binding_CS"/>
</dbReference>
<dbReference type="InterPro" id="IPR050237">
    <property type="entry name" value="ATP-dep_AMP-bd_enzyme"/>
</dbReference>
<dbReference type="InterPro" id="IPR045851">
    <property type="entry name" value="AMP-bd_C_sf"/>
</dbReference>
<dbReference type="OrthoDB" id="9803968at2"/>
<keyword evidence="4" id="KW-1185">Reference proteome</keyword>
<sequence length="563" mass="61392">MSAAVPVADRAPESAVSATIEPRLIPSLLDRAATVYPQRTAIDFLGRTWTYGAIAEQVERAARGLQDLGVRPGTRVGLCLPNTPYYVIAYFAVLRIGAVVVAMNPLYVERELHHLLVDSGAEVVIVPDLVAIHDKLLAACAGTGVRHVVAAPLADVLPWAKSIGLRLFKRRELARIGSDPRHVLWSRLVSNRAAPDPVAQSPSDLAVLQYTGGTTGEPKGAMLSHANLTANSQQMVLHVGRPPDEQERTLGVLPLFHVFALTTVLNYSVETAAEMILLPRFEMDQFLSTLKRTRPTQIFAVPTIYNAVNQLDESRVPRLDFCHTCISGGAPLPLEVRQAFEERTGCRVVEGYGLSEASPIIACNPLNGGVVKSNSTGPAFPGTVLEIRDLIDPTKLMPQGERGEVCVRGPQVMMGYWKRPDATEACFIEGALRTGDVGYFDEDGYLFLVDRIKDMLLCGGYNVYPRVIEEALYEHPAVAEAVVIGLPDRYRGQAPKAFVTLRPGHAASVEELCAFLRGRVSKIEMPREVEIRESLPKTLIGKLSKKELVAEERARAEQAGAVA</sequence>
<dbReference type="CDD" id="cd05936">
    <property type="entry name" value="FC-FACS_FadD_like"/>
    <property type="match status" value="1"/>
</dbReference>
<dbReference type="RefSeq" id="WP_129340558.1">
    <property type="nucleotide sequence ID" value="NZ_JACIDD010000001.1"/>
</dbReference>
<dbReference type="PROSITE" id="PS00455">
    <property type="entry name" value="AMP_BINDING"/>
    <property type="match status" value="1"/>
</dbReference>
<dbReference type="SUPFAM" id="SSF56801">
    <property type="entry name" value="Acetyl-CoA synthetase-like"/>
    <property type="match status" value="1"/>
</dbReference>
<feature type="domain" description="AMP-binding enzyme C-terminal" evidence="2">
    <location>
        <begin position="468"/>
        <end position="542"/>
    </location>
</feature>
<comment type="caution">
    <text evidence="3">The sequence shown here is derived from an EMBL/GenBank/DDBJ whole genome shotgun (WGS) entry which is preliminary data.</text>
</comment>
<reference evidence="3 4" key="1">
    <citation type="submission" date="2019-01" db="EMBL/GenBank/DDBJ databases">
        <title>Sphingomonas mucosissima sp. nov. and Sphingomonas desiccabilis sp. nov., from biological soil crusts in the Colorado Plateau, USA.</title>
        <authorList>
            <person name="Zhu D."/>
        </authorList>
    </citation>
    <scope>NUCLEOTIDE SEQUENCE [LARGE SCALE GENOMIC DNA]</scope>
    <source>
        <strain evidence="3 4">CP1D</strain>
    </source>
</reference>
<dbReference type="Pfam" id="PF13193">
    <property type="entry name" value="AMP-binding_C"/>
    <property type="match status" value="1"/>
</dbReference>
<evidence type="ECO:0000313" key="4">
    <source>
        <dbReference type="Proteomes" id="UP000292347"/>
    </source>
</evidence>
<name>A0A4Q2IZT3_9SPHN</name>
<dbReference type="AlphaFoldDB" id="A0A4Q2IZT3"/>
<dbReference type="InterPro" id="IPR042099">
    <property type="entry name" value="ANL_N_sf"/>
</dbReference>
<dbReference type="PANTHER" id="PTHR43767:SF1">
    <property type="entry name" value="NONRIBOSOMAL PEPTIDE SYNTHASE PES1 (EUROFUNG)-RELATED"/>
    <property type="match status" value="1"/>
</dbReference>